<dbReference type="Proteomes" id="UP000471152">
    <property type="component" value="Unassembled WGS sequence"/>
</dbReference>
<dbReference type="InterPro" id="IPR050832">
    <property type="entry name" value="Bact_Acetyltransf"/>
</dbReference>
<dbReference type="EMBL" id="JAAGWB010000051">
    <property type="protein sequence ID" value="NEN52677.1"/>
    <property type="molecule type" value="Genomic_DNA"/>
</dbReference>
<comment type="caution">
    <text evidence="5">The sequence shown here is derived from an EMBL/GenBank/DDBJ whole genome shotgun (WGS) entry which is preliminary data.</text>
</comment>
<dbReference type="Pfam" id="PF00583">
    <property type="entry name" value="Acetyltransf_1"/>
    <property type="match status" value="1"/>
</dbReference>
<keyword evidence="1 5" id="KW-0808">Transferase</keyword>
<dbReference type="CDD" id="cd04301">
    <property type="entry name" value="NAT_SF"/>
    <property type="match status" value="1"/>
</dbReference>
<dbReference type="InterPro" id="IPR000182">
    <property type="entry name" value="GNAT_dom"/>
</dbReference>
<sequence length="149" mass="16294">MIVRDAQERDLPAIVALYADDELGSTREQPGEPLAAEYRRAFAAVTDDPRTRLVVAEADGEVVGTLQLSFLPHVVRRGGERAQVEAVRVASSHRGSGLGRELLTWAVEQARERGCVLVQLTTDAARPDAHRFYESLGFTASHVGMKLTL</sequence>
<evidence type="ECO:0000313" key="4">
    <source>
        <dbReference type="EMBL" id="NEK95789.1"/>
    </source>
</evidence>
<name>A0A6P0H9Y6_9ACTN</name>
<dbReference type="Proteomes" id="UP000468828">
    <property type="component" value="Unassembled WGS sequence"/>
</dbReference>
<dbReference type="PANTHER" id="PTHR43877:SF2">
    <property type="entry name" value="AMINOALKYLPHOSPHONATE N-ACETYLTRANSFERASE-RELATED"/>
    <property type="match status" value="1"/>
</dbReference>
<dbReference type="InterPro" id="IPR016181">
    <property type="entry name" value="Acyl_CoA_acyltransferase"/>
</dbReference>
<protein>
    <submittedName>
        <fullName evidence="5">GNAT family N-acetyltransferase</fullName>
    </submittedName>
</protein>
<evidence type="ECO:0000313" key="7">
    <source>
        <dbReference type="Proteomes" id="UP000471152"/>
    </source>
</evidence>
<evidence type="ECO:0000256" key="2">
    <source>
        <dbReference type="ARBA" id="ARBA00023315"/>
    </source>
</evidence>
<dbReference type="PANTHER" id="PTHR43877">
    <property type="entry name" value="AMINOALKYLPHOSPHONATE N-ACETYLTRANSFERASE-RELATED-RELATED"/>
    <property type="match status" value="1"/>
</dbReference>
<dbReference type="RefSeq" id="WP_163612346.1">
    <property type="nucleotide sequence ID" value="NZ_JAAGWB010000051.1"/>
</dbReference>
<feature type="domain" description="N-acetyltransferase" evidence="3">
    <location>
        <begin position="1"/>
        <end position="149"/>
    </location>
</feature>
<reference evidence="4 6" key="1">
    <citation type="submission" date="2020-01" db="EMBL/GenBank/DDBJ databases">
        <title>the WGS Modestobacter muralis CPCC 204518.</title>
        <authorList>
            <person name="Jiang Z."/>
        </authorList>
    </citation>
    <scope>NUCLEOTIDE SEQUENCE [LARGE SCALE GENOMIC DNA]</scope>
    <source>
        <strain evidence="4 6">DSM 100205</strain>
    </source>
</reference>
<evidence type="ECO:0000259" key="3">
    <source>
        <dbReference type="PROSITE" id="PS51186"/>
    </source>
</evidence>
<dbReference type="EMBL" id="JAAGWH010000049">
    <property type="protein sequence ID" value="NEK95789.1"/>
    <property type="molecule type" value="Genomic_DNA"/>
</dbReference>
<accession>A0A6P0H9Y6</accession>
<keyword evidence="2" id="KW-0012">Acyltransferase</keyword>
<reference evidence="5 7" key="2">
    <citation type="submission" date="2020-02" db="EMBL/GenBank/DDBJ databases">
        <title>The WGS of Modestobacter muralis DSM 100205.</title>
        <authorList>
            <person name="Jiang Z."/>
        </authorList>
    </citation>
    <scope>NUCLEOTIDE SEQUENCE [LARGE SCALE GENOMIC DNA]</scope>
    <source>
        <strain evidence="5 7">DSM 100205</strain>
    </source>
</reference>
<dbReference type="AlphaFoldDB" id="A0A6P0H9Y6"/>
<organism evidence="5 7">
    <name type="scientific">Modestobacter muralis</name>
    <dbReference type="NCBI Taxonomy" id="1608614"/>
    <lineage>
        <taxon>Bacteria</taxon>
        <taxon>Bacillati</taxon>
        <taxon>Actinomycetota</taxon>
        <taxon>Actinomycetes</taxon>
        <taxon>Geodermatophilales</taxon>
        <taxon>Geodermatophilaceae</taxon>
        <taxon>Modestobacter</taxon>
    </lineage>
</organism>
<proteinExistence type="predicted"/>
<evidence type="ECO:0000313" key="5">
    <source>
        <dbReference type="EMBL" id="NEN52677.1"/>
    </source>
</evidence>
<evidence type="ECO:0000256" key="1">
    <source>
        <dbReference type="ARBA" id="ARBA00022679"/>
    </source>
</evidence>
<keyword evidence="6" id="KW-1185">Reference proteome</keyword>
<dbReference type="GO" id="GO:0016747">
    <property type="term" value="F:acyltransferase activity, transferring groups other than amino-acyl groups"/>
    <property type="evidence" value="ECO:0007669"/>
    <property type="project" value="InterPro"/>
</dbReference>
<dbReference type="PROSITE" id="PS51186">
    <property type="entry name" value="GNAT"/>
    <property type="match status" value="1"/>
</dbReference>
<dbReference type="SUPFAM" id="SSF55729">
    <property type="entry name" value="Acyl-CoA N-acyltransferases (Nat)"/>
    <property type="match status" value="1"/>
</dbReference>
<evidence type="ECO:0000313" key="6">
    <source>
        <dbReference type="Proteomes" id="UP000468828"/>
    </source>
</evidence>
<dbReference type="Gene3D" id="3.40.630.30">
    <property type="match status" value="1"/>
</dbReference>
<gene>
    <name evidence="5" type="ORF">G3R41_17350</name>
    <name evidence="4" type="ORF">GCU67_16700</name>
</gene>